<feature type="region of interest" description="Disordered" evidence="7">
    <location>
        <begin position="1"/>
        <end position="33"/>
    </location>
</feature>
<dbReference type="OMA" id="PDAMGMV"/>
<keyword evidence="10" id="KW-1185">Reference proteome</keyword>
<dbReference type="PANTHER" id="PTHR43337">
    <property type="entry name" value="XANTHINE/URACIL PERMEASE C887.17-RELATED"/>
    <property type="match status" value="1"/>
</dbReference>
<dbReference type="AlphaFoldDB" id="G0SGX9"/>
<evidence type="ECO:0000313" key="10">
    <source>
        <dbReference type="Proteomes" id="UP000008066"/>
    </source>
</evidence>
<feature type="transmembrane region" description="Helical" evidence="8">
    <location>
        <begin position="295"/>
        <end position="325"/>
    </location>
</feature>
<keyword evidence="3" id="KW-0813">Transport</keyword>
<protein>
    <submittedName>
        <fullName evidence="9">Uncharacterized protein</fullName>
    </submittedName>
</protein>
<dbReference type="Proteomes" id="UP000008066">
    <property type="component" value="Unassembled WGS sequence"/>
</dbReference>
<evidence type="ECO:0000313" key="9">
    <source>
        <dbReference type="EMBL" id="EGS17468.1"/>
    </source>
</evidence>
<feature type="transmembrane region" description="Helical" evidence="8">
    <location>
        <begin position="213"/>
        <end position="234"/>
    </location>
</feature>
<dbReference type="GO" id="GO:0015853">
    <property type="term" value="P:adenine transport"/>
    <property type="evidence" value="ECO:0007669"/>
    <property type="project" value="TreeGrafter"/>
</dbReference>
<keyword evidence="4 8" id="KW-0812">Transmembrane</keyword>
<dbReference type="HOGENOM" id="CLU_024508_3_2_1"/>
<dbReference type="eggNOG" id="ENOG502QQ5E">
    <property type="taxonomic scope" value="Eukaryota"/>
</dbReference>
<organism evidence="10">
    <name type="scientific">Chaetomium thermophilum (strain DSM 1495 / CBS 144.50 / IMI 039719)</name>
    <name type="common">Thermochaetoides thermophila</name>
    <dbReference type="NCBI Taxonomy" id="759272"/>
    <lineage>
        <taxon>Eukaryota</taxon>
        <taxon>Fungi</taxon>
        <taxon>Dikarya</taxon>
        <taxon>Ascomycota</taxon>
        <taxon>Pezizomycotina</taxon>
        <taxon>Sordariomycetes</taxon>
        <taxon>Sordariomycetidae</taxon>
        <taxon>Sordariales</taxon>
        <taxon>Chaetomiaceae</taxon>
        <taxon>Thermochaetoides</taxon>
    </lineage>
</organism>
<feature type="transmembrane region" description="Helical" evidence="8">
    <location>
        <begin position="500"/>
        <end position="528"/>
    </location>
</feature>
<proteinExistence type="inferred from homology"/>
<dbReference type="EMBL" id="GL988047">
    <property type="protein sequence ID" value="EGS17468.1"/>
    <property type="molecule type" value="Genomic_DNA"/>
</dbReference>
<evidence type="ECO:0000256" key="3">
    <source>
        <dbReference type="ARBA" id="ARBA00022448"/>
    </source>
</evidence>
<sequence length="632" mass="68486">MATNEEIEMCSVSQEPGSTRGPENARQSAPSGRYQNTVKRLNDAVAKSVVGYLFRLDGSGHPKQIEGTAFSTELRAGLTTFATMAYIIAVNSAILAVTGYGCHCKMPLDQNGKCGNDTEWTKCYEEVRLDLITASAALAGLSSILFGLFTNLPVCLGPGVGLNAYFAYQVVGVKGTGPVDYRIALTAVFIEGCIFLFLALTGLRHWLVKIIPICIKIASAAGIGLFLILVGMSYQSGLGLVTGATAAPLTISGCPEHLRNEAGICASGIMSDPKASFIIPRSPKVYRSGITCLQMWLGIVFGGLLTGLLLIFHVKAAILIGIAIVSIMSWPRGTSFTYFPYTAEGDNRFNFFRKVVYFHPIKHTLAQQQWDLSGGNGQHFALALFTFLHKGERDFPRSTVAFSVDAVCISIGSLFGCSPVTTFVESAAGIAEGGRTGLTAVTTGVCFLIAMFFAPIFASIPPWATGGTLILVGCMMIRQISQLNWSYVGDAIPSMVTLTFIPFSFSVAYGIIAGLFTYVTINGAIWLIMKLSRGKIAPPDYDRKEYWSWKLAKGNKPWIFQVIQRLIYSIKTRREGSQRNRNPSIPLSSGDEASEHAHDVHNDHNGISRDEPHTLEKTGSGGSFGQFIRDRH</sequence>
<comment type="similarity">
    <text evidence="2">Belongs to the nucleobase:cation symporter-2 (NCS2) (TC 2.A.40) family. Azg-like subfamily.</text>
</comment>
<keyword evidence="5 8" id="KW-1133">Transmembrane helix</keyword>
<evidence type="ECO:0000256" key="2">
    <source>
        <dbReference type="ARBA" id="ARBA00005697"/>
    </source>
</evidence>
<feature type="transmembrane region" description="Helical" evidence="8">
    <location>
        <begin position="400"/>
        <end position="424"/>
    </location>
</feature>
<dbReference type="GO" id="GO:0015854">
    <property type="term" value="P:guanine transport"/>
    <property type="evidence" value="ECO:0007669"/>
    <property type="project" value="TreeGrafter"/>
</dbReference>
<dbReference type="Pfam" id="PF00860">
    <property type="entry name" value="Xan_ur_permease"/>
    <property type="match status" value="2"/>
</dbReference>
<gene>
    <name evidence="9" type="ORF">CTHT_0067950</name>
</gene>
<accession>G0SGX9</accession>
<feature type="transmembrane region" description="Helical" evidence="8">
    <location>
        <begin position="181"/>
        <end position="201"/>
    </location>
</feature>
<feature type="compositionally biased region" description="Basic and acidic residues" evidence="7">
    <location>
        <begin position="593"/>
        <end position="616"/>
    </location>
</feature>
<evidence type="ECO:0000256" key="7">
    <source>
        <dbReference type="SAM" id="MobiDB-lite"/>
    </source>
</evidence>
<evidence type="ECO:0000256" key="6">
    <source>
        <dbReference type="ARBA" id="ARBA00023136"/>
    </source>
</evidence>
<evidence type="ECO:0000256" key="4">
    <source>
        <dbReference type="ARBA" id="ARBA00022692"/>
    </source>
</evidence>
<dbReference type="GO" id="GO:0005886">
    <property type="term" value="C:plasma membrane"/>
    <property type="evidence" value="ECO:0007669"/>
    <property type="project" value="TreeGrafter"/>
</dbReference>
<dbReference type="RefSeq" id="XP_006697086.1">
    <property type="nucleotide sequence ID" value="XM_006697023.1"/>
</dbReference>
<keyword evidence="6 8" id="KW-0472">Membrane</keyword>
<name>G0SGX9_CHATD</name>
<dbReference type="KEGG" id="cthr:CTHT_0067950"/>
<evidence type="ECO:0000256" key="8">
    <source>
        <dbReference type="SAM" id="Phobius"/>
    </source>
</evidence>
<reference evidence="9 10" key="1">
    <citation type="journal article" date="2011" name="Cell">
        <title>Insight into structure and assembly of the nuclear pore complex by utilizing the genome of a eukaryotic thermophile.</title>
        <authorList>
            <person name="Amlacher S."/>
            <person name="Sarges P."/>
            <person name="Flemming D."/>
            <person name="van Noort V."/>
            <person name="Kunze R."/>
            <person name="Devos D.P."/>
            <person name="Arumugam M."/>
            <person name="Bork P."/>
            <person name="Hurt E."/>
        </authorList>
    </citation>
    <scope>NUCLEOTIDE SEQUENCE [LARGE SCALE GENOMIC DNA]</scope>
    <source>
        <strain evidence="10">DSM 1495 / CBS 144.50 / IMI 039719</strain>
    </source>
</reference>
<comment type="subcellular location">
    <subcellularLocation>
        <location evidence="1">Membrane</location>
        <topology evidence="1">Multi-pass membrane protein</topology>
    </subcellularLocation>
</comment>
<dbReference type="STRING" id="759272.G0SGX9"/>
<feature type="transmembrane region" description="Helical" evidence="8">
    <location>
        <begin position="436"/>
        <end position="456"/>
    </location>
</feature>
<dbReference type="PANTHER" id="PTHR43337:SF3">
    <property type="entry name" value="PURINE TRANSPORTER"/>
    <property type="match status" value="1"/>
</dbReference>
<dbReference type="GO" id="GO:0005345">
    <property type="term" value="F:purine nucleobase transmembrane transporter activity"/>
    <property type="evidence" value="ECO:0007669"/>
    <property type="project" value="TreeGrafter"/>
</dbReference>
<feature type="region of interest" description="Disordered" evidence="7">
    <location>
        <begin position="577"/>
        <end position="632"/>
    </location>
</feature>
<evidence type="ECO:0000256" key="5">
    <source>
        <dbReference type="ARBA" id="ARBA00022989"/>
    </source>
</evidence>
<dbReference type="InterPro" id="IPR006043">
    <property type="entry name" value="NCS2"/>
</dbReference>
<evidence type="ECO:0000256" key="1">
    <source>
        <dbReference type="ARBA" id="ARBA00004141"/>
    </source>
</evidence>
<dbReference type="OrthoDB" id="431212at2759"/>
<dbReference type="InterPro" id="IPR045018">
    <property type="entry name" value="Azg-like"/>
</dbReference>
<dbReference type="GeneID" id="18260833"/>